<sequence length="158" mass="17983">MVNRYIVGCVLVLGSMSTAQAKNLCQTNETESFSCHIKSKTVSVCIAPNKQLIYRYGKSNKVELELKSDVHFSSAAYSGGGEGRLTFDNKPYQYIVYSGMANGDWLDKEIGLREKLEFAGVYVFKNKELLTNLKCTSYDDKNYIHSLPPHELEEFYYF</sequence>
<dbReference type="OrthoDB" id="7060541at2"/>
<accession>A0A2T3QP99</accession>
<evidence type="ECO:0000313" key="1">
    <source>
        <dbReference type="EMBL" id="SPY28377.1"/>
    </source>
</evidence>
<organism evidence="1 2">
    <name type="scientific">Photobacterium damselae</name>
    <dbReference type="NCBI Taxonomy" id="38293"/>
    <lineage>
        <taxon>Bacteria</taxon>
        <taxon>Pseudomonadati</taxon>
        <taxon>Pseudomonadota</taxon>
        <taxon>Gammaproteobacteria</taxon>
        <taxon>Vibrionales</taxon>
        <taxon>Vibrionaceae</taxon>
        <taxon>Photobacterium</taxon>
    </lineage>
</organism>
<dbReference type="EMBL" id="UATL01000001">
    <property type="protein sequence ID" value="SPY28377.1"/>
    <property type="molecule type" value="Genomic_DNA"/>
</dbReference>
<gene>
    <name evidence="1" type="ORF">NCTC11647_01466</name>
</gene>
<dbReference type="Proteomes" id="UP000251647">
    <property type="component" value="Unassembled WGS sequence"/>
</dbReference>
<reference evidence="1 2" key="1">
    <citation type="submission" date="2018-06" db="EMBL/GenBank/DDBJ databases">
        <authorList>
            <consortium name="Pathogen Informatics"/>
            <person name="Doyle S."/>
        </authorList>
    </citation>
    <scope>NUCLEOTIDE SEQUENCE [LARGE SCALE GENOMIC DNA]</scope>
    <source>
        <strain evidence="1 2">NCTC11647</strain>
    </source>
</reference>
<name>A0A2T3QP99_PHODM</name>
<proteinExistence type="predicted"/>
<evidence type="ECO:0000313" key="2">
    <source>
        <dbReference type="Proteomes" id="UP000251647"/>
    </source>
</evidence>
<protein>
    <submittedName>
        <fullName evidence="1">Uncharacterized protein</fullName>
    </submittedName>
</protein>
<dbReference type="AlphaFoldDB" id="A0A2T3QP99"/>